<feature type="transmembrane region" description="Helical" evidence="2">
    <location>
        <begin position="211"/>
        <end position="232"/>
    </location>
</feature>
<dbReference type="Ensembl" id="ENSCSAVT00000003851.1">
    <property type="protein sequence ID" value="ENSCSAVP00000003794.1"/>
    <property type="gene ID" value="ENSCSAVG00000002243.1"/>
</dbReference>
<keyword evidence="6" id="KW-1185">Reference proteome</keyword>
<keyword evidence="2" id="KW-1133">Transmembrane helix</keyword>
<proteinExistence type="predicted"/>
<dbReference type="InterPro" id="IPR000742">
    <property type="entry name" value="EGF"/>
</dbReference>
<feature type="domain" description="EGF-like" evidence="3">
    <location>
        <begin position="167"/>
        <end position="203"/>
    </location>
</feature>
<dbReference type="SUPFAM" id="SSF57196">
    <property type="entry name" value="EGF/Laminin"/>
    <property type="match status" value="1"/>
</dbReference>
<sequence length="263" mass="28179">NTSISVAYDAVSSAVQYELQLTCPNITRSEVTTETSYTFSNIPPNTICSVQVRVLATVGSTSSARSDFSASVETTSLPAVTGLRATSINETSVVIVFNFVKRAVSYTVQSGTNITVLTQNNVVSGVLSLPVEGVSRSTTYTYLVVVVATDVDGKQHESEPAKLVFTTDGLCRVNLCLNGGICYENQGVSGCLCLSGFTGTLCENSDIDLTLLLGLVIPACVILLGALIVLILRQYNKKNKFYKHEDVQQLNDCLYPASNLVHI</sequence>
<dbReference type="PROSITE" id="PS50026">
    <property type="entry name" value="EGF_3"/>
    <property type="match status" value="1"/>
</dbReference>
<evidence type="ECO:0000313" key="6">
    <source>
        <dbReference type="Proteomes" id="UP000007875"/>
    </source>
</evidence>
<evidence type="ECO:0000259" key="4">
    <source>
        <dbReference type="PROSITE" id="PS50853"/>
    </source>
</evidence>
<evidence type="ECO:0008006" key="7">
    <source>
        <dbReference type="Google" id="ProtNLM"/>
    </source>
</evidence>
<evidence type="ECO:0000256" key="1">
    <source>
        <dbReference type="PROSITE-ProRule" id="PRU00076"/>
    </source>
</evidence>
<keyword evidence="1" id="KW-0245">EGF-like domain</keyword>
<dbReference type="CDD" id="cd00054">
    <property type="entry name" value="EGF_CA"/>
    <property type="match status" value="1"/>
</dbReference>
<accession>H2YEP6</accession>
<dbReference type="SUPFAM" id="SSF49265">
    <property type="entry name" value="Fibronectin type III"/>
    <property type="match status" value="1"/>
</dbReference>
<reference evidence="6" key="1">
    <citation type="submission" date="2003-08" db="EMBL/GenBank/DDBJ databases">
        <authorList>
            <person name="Birren B."/>
            <person name="Nusbaum C."/>
            <person name="Abebe A."/>
            <person name="Abouelleil A."/>
            <person name="Adekoya E."/>
            <person name="Ait-zahra M."/>
            <person name="Allen N."/>
            <person name="Allen T."/>
            <person name="An P."/>
            <person name="Anderson M."/>
            <person name="Anderson S."/>
            <person name="Arachchi H."/>
            <person name="Armbruster J."/>
            <person name="Bachantsang P."/>
            <person name="Baldwin J."/>
            <person name="Barry A."/>
            <person name="Bayul T."/>
            <person name="Blitshsteyn B."/>
            <person name="Bloom T."/>
            <person name="Blye J."/>
            <person name="Boguslavskiy L."/>
            <person name="Borowsky M."/>
            <person name="Boukhgalter B."/>
            <person name="Brunache A."/>
            <person name="Butler J."/>
            <person name="Calixte N."/>
            <person name="Calvo S."/>
            <person name="Camarata J."/>
            <person name="Campo K."/>
            <person name="Chang J."/>
            <person name="Cheshatsang Y."/>
            <person name="Citroen M."/>
            <person name="Collymore A."/>
            <person name="Considine T."/>
            <person name="Cook A."/>
            <person name="Cooke P."/>
            <person name="Corum B."/>
            <person name="Cuomo C."/>
            <person name="David R."/>
            <person name="Dawoe T."/>
            <person name="Degray S."/>
            <person name="Dodge S."/>
            <person name="Dooley K."/>
            <person name="Dorje P."/>
            <person name="Dorjee K."/>
            <person name="Dorris L."/>
            <person name="Duffey N."/>
            <person name="Dupes A."/>
            <person name="Elkins T."/>
            <person name="Engels R."/>
            <person name="Erickson J."/>
            <person name="Farina A."/>
            <person name="Faro S."/>
            <person name="Ferreira P."/>
            <person name="Fischer H."/>
            <person name="Fitzgerald M."/>
            <person name="Foley K."/>
            <person name="Gage D."/>
            <person name="Galagan J."/>
            <person name="Gearin G."/>
            <person name="Gnerre S."/>
            <person name="Gnirke A."/>
            <person name="Goyette A."/>
            <person name="Graham J."/>
            <person name="Grandbois E."/>
            <person name="Gyaltsen K."/>
            <person name="Hafez N."/>
            <person name="Hagopian D."/>
            <person name="Hagos B."/>
            <person name="Hall J."/>
            <person name="Hatcher B."/>
            <person name="Heller A."/>
            <person name="Higgins H."/>
            <person name="Honan T."/>
            <person name="Horn A."/>
            <person name="Houde N."/>
            <person name="Hughes L."/>
            <person name="Hulme W."/>
            <person name="Husby E."/>
            <person name="Iliev I."/>
            <person name="Jaffe D."/>
            <person name="Jones C."/>
            <person name="Kamal M."/>
            <person name="Kamat A."/>
            <person name="Kamvysselis M."/>
            <person name="Karlsson E."/>
            <person name="Kells C."/>
            <person name="Kieu A."/>
            <person name="Kisner P."/>
            <person name="Kodira C."/>
            <person name="Kulbokas E."/>
            <person name="Labutti K."/>
            <person name="Lama D."/>
            <person name="Landers T."/>
            <person name="Leger J."/>
            <person name="Levine S."/>
            <person name="Lewis D."/>
            <person name="Lewis T."/>
            <person name="Lindblad-toh K."/>
            <person name="Liu X."/>
            <person name="Lokyitsang T."/>
            <person name="Lokyitsang Y."/>
            <person name="Lucien O."/>
            <person name="Lui A."/>
            <person name="Ma L.J."/>
            <person name="Mabbitt R."/>
            <person name="Macdonald J."/>
            <person name="Maclean C."/>
            <person name="Major J."/>
            <person name="Manning J."/>
            <person name="Marabella R."/>
            <person name="Maru K."/>
            <person name="Matthews C."/>
            <person name="Mauceli E."/>
            <person name="Mccarthy M."/>
            <person name="Mcdonough S."/>
            <person name="Mcghee T."/>
            <person name="Meldrim J."/>
            <person name="Meneus L."/>
            <person name="Mesirov J."/>
            <person name="Mihalev A."/>
            <person name="Mihova T."/>
            <person name="Mikkelsen T."/>
            <person name="Mlenga V."/>
            <person name="Moru K."/>
            <person name="Mozes J."/>
            <person name="Mulrain L."/>
            <person name="Munson G."/>
            <person name="Naylor J."/>
            <person name="Newes C."/>
            <person name="Nguyen C."/>
            <person name="Nguyen N."/>
            <person name="Nguyen T."/>
            <person name="Nicol R."/>
            <person name="Nielsen C."/>
            <person name="Nizzari M."/>
            <person name="Norbu C."/>
            <person name="Norbu N."/>
            <person name="O'donnell P."/>
            <person name="Okoawo O."/>
            <person name="O'leary S."/>
            <person name="Omotosho B."/>
            <person name="O'neill K."/>
            <person name="Osman S."/>
            <person name="Parker S."/>
            <person name="Perrin D."/>
            <person name="Phunkhang P."/>
            <person name="Piqani B."/>
            <person name="Purcell S."/>
            <person name="Rachupka T."/>
            <person name="Ramasamy U."/>
            <person name="Rameau R."/>
            <person name="Ray V."/>
            <person name="Raymond C."/>
            <person name="Retta R."/>
            <person name="Richardson S."/>
            <person name="Rise C."/>
            <person name="Rodriguez J."/>
            <person name="Rogers J."/>
            <person name="Rogov P."/>
            <person name="Rutman M."/>
            <person name="Schupbach R."/>
            <person name="Seaman C."/>
            <person name="Settipalli S."/>
            <person name="Sharpe T."/>
            <person name="Sheridan J."/>
            <person name="Sherpa N."/>
            <person name="Shi J."/>
            <person name="Smirnov S."/>
            <person name="Smith C."/>
            <person name="Sougnez C."/>
            <person name="Spencer B."/>
            <person name="Stalker J."/>
            <person name="Stange-thomann N."/>
            <person name="Stavropoulos S."/>
            <person name="Stetson K."/>
            <person name="Stone C."/>
            <person name="Stone S."/>
            <person name="Stubbs M."/>
            <person name="Talamas J."/>
            <person name="Tchuinga P."/>
            <person name="Tenzing P."/>
            <person name="Tesfaye S."/>
            <person name="Theodore J."/>
            <person name="Thoulutsang Y."/>
            <person name="Topham K."/>
            <person name="Towey S."/>
            <person name="Tsamla T."/>
            <person name="Tsomo N."/>
            <person name="Vallee D."/>
            <person name="Vassiliev H."/>
            <person name="Venkataraman V."/>
            <person name="Vinson J."/>
            <person name="Vo A."/>
            <person name="Wade C."/>
            <person name="Wang S."/>
            <person name="Wangchuk T."/>
            <person name="Wangdi T."/>
            <person name="Whittaker C."/>
            <person name="Wilkinson J."/>
            <person name="Wu Y."/>
            <person name="Wyman D."/>
            <person name="Yadav S."/>
            <person name="Yang S."/>
            <person name="Yang X."/>
            <person name="Yeager S."/>
            <person name="Yee E."/>
            <person name="Young G."/>
            <person name="Zainoun J."/>
            <person name="Zembeck L."/>
            <person name="Zimmer A."/>
            <person name="Zody M."/>
            <person name="Lander E."/>
        </authorList>
    </citation>
    <scope>NUCLEOTIDE SEQUENCE [LARGE SCALE GENOMIC DNA]</scope>
</reference>
<name>H2YEP6_CIOSA</name>
<evidence type="ECO:0000259" key="3">
    <source>
        <dbReference type="PROSITE" id="PS50026"/>
    </source>
</evidence>
<reference evidence="5" key="2">
    <citation type="submission" date="2025-08" db="UniProtKB">
        <authorList>
            <consortium name="Ensembl"/>
        </authorList>
    </citation>
    <scope>IDENTIFICATION</scope>
</reference>
<dbReference type="InterPro" id="IPR036116">
    <property type="entry name" value="FN3_sf"/>
</dbReference>
<dbReference type="HOGENOM" id="CLU_1059732_0_0_1"/>
<evidence type="ECO:0000313" key="5">
    <source>
        <dbReference type="Ensembl" id="ENSCSAVP00000003794.1"/>
    </source>
</evidence>
<feature type="domain" description="Fibronectin type-III" evidence="4">
    <location>
        <begin position="1"/>
        <end position="79"/>
    </location>
</feature>
<dbReference type="InParanoid" id="H2YEP6"/>
<comment type="caution">
    <text evidence="1">Lacks conserved residue(s) required for the propagation of feature annotation.</text>
</comment>
<dbReference type="AlphaFoldDB" id="H2YEP6"/>
<dbReference type="GeneTree" id="ENSGT00660000096227"/>
<keyword evidence="2" id="KW-0472">Membrane</keyword>
<keyword evidence="2" id="KW-0812">Transmembrane</keyword>
<dbReference type="PROSITE" id="PS50853">
    <property type="entry name" value="FN3"/>
    <property type="match status" value="1"/>
</dbReference>
<reference evidence="5" key="3">
    <citation type="submission" date="2025-09" db="UniProtKB">
        <authorList>
            <consortium name="Ensembl"/>
        </authorList>
    </citation>
    <scope>IDENTIFICATION</scope>
</reference>
<evidence type="ECO:0000256" key="2">
    <source>
        <dbReference type="SAM" id="Phobius"/>
    </source>
</evidence>
<dbReference type="InterPro" id="IPR003961">
    <property type="entry name" value="FN3_dom"/>
</dbReference>
<feature type="disulfide bond" evidence="1">
    <location>
        <begin position="193"/>
        <end position="202"/>
    </location>
</feature>
<organism evidence="5 6">
    <name type="scientific">Ciona savignyi</name>
    <name type="common">Pacific transparent sea squirt</name>
    <dbReference type="NCBI Taxonomy" id="51511"/>
    <lineage>
        <taxon>Eukaryota</taxon>
        <taxon>Metazoa</taxon>
        <taxon>Chordata</taxon>
        <taxon>Tunicata</taxon>
        <taxon>Ascidiacea</taxon>
        <taxon>Phlebobranchia</taxon>
        <taxon>Cionidae</taxon>
        <taxon>Ciona</taxon>
    </lineage>
</organism>
<dbReference type="OMA" id="NTICSVQ"/>
<dbReference type="PROSITE" id="PS00022">
    <property type="entry name" value="EGF_1"/>
    <property type="match status" value="1"/>
</dbReference>
<keyword evidence="1" id="KW-1015">Disulfide bond</keyword>
<protein>
    <recommendedName>
        <fullName evidence="7">EGF-like domain-containing protein</fullName>
    </recommendedName>
</protein>
<dbReference type="Gene3D" id="2.10.25.10">
    <property type="entry name" value="Laminin"/>
    <property type="match status" value="1"/>
</dbReference>
<dbReference type="eggNOG" id="ENOG502QUJ0">
    <property type="taxonomic scope" value="Eukaryota"/>
</dbReference>
<dbReference type="Proteomes" id="UP000007875">
    <property type="component" value="Unassembled WGS sequence"/>
</dbReference>
<dbReference type="PROSITE" id="PS01186">
    <property type="entry name" value="EGF_2"/>
    <property type="match status" value="1"/>
</dbReference>